<reference evidence="3" key="1">
    <citation type="journal article" date="2019" name="Int. J. Syst. Evol. Microbiol.">
        <title>The Global Catalogue of Microorganisms (GCM) 10K type strain sequencing project: providing services to taxonomists for standard genome sequencing and annotation.</title>
        <authorList>
            <consortium name="The Broad Institute Genomics Platform"/>
            <consortium name="The Broad Institute Genome Sequencing Center for Infectious Disease"/>
            <person name="Wu L."/>
            <person name="Ma J."/>
        </authorList>
    </citation>
    <scope>NUCLEOTIDE SEQUENCE [LARGE SCALE GENOMIC DNA]</scope>
    <source>
        <strain evidence="3">CCUG 53762</strain>
    </source>
</reference>
<proteinExistence type="predicted"/>
<organism evidence="2 3">
    <name type="scientific">Pseudopedobacter beijingensis</name>
    <dbReference type="NCBI Taxonomy" id="1207056"/>
    <lineage>
        <taxon>Bacteria</taxon>
        <taxon>Pseudomonadati</taxon>
        <taxon>Bacteroidota</taxon>
        <taxon>Sphingobacteriia</taxon>
        <taxon>Sphingobacteriales</taxon>
        <taxon>Sphingobacteriaceae</taxon>
        <taxon>Pseudopedobacter</taxon>
    </lineage>
</organism>
<keyword evidence="3" id="KW-1185">Reference proteome</keyword>
<evidence type="ECO:0000313" key="3">
    <source>
        <dbReference type="Proteomes" id="UP001597118"/>
    </source>
</evidence>
<dbReference type="PANTHER" id="PTHR43682">
    <property type="entry name" value="LACTATE UTILIZATION PROTEIN C"/>
    <property type="match status" value="1"/>
</dbReference>
<dbReference type="InterPro" id="IPR037171">
    <property type="entry name" value="NagB/RpiA_transferase-like"/>
</dbReference>
<evidence type="ECO:0000313" key="2">
    <source>
        <dbReference type="EMBL" id="MFD1631335.1"/>
    </source>
</evidence>
<protein>
    <submittedName>
        <fullName evidence="2">Lactate utilization protein C</fullName>
    </submittedName>
</protein>
<name>A0ABW4IF35_9SPHI</name>
<accession>A0ABW4IF35</accession>
<sequence>MSQSSKEFILTTLKTNKPAEVPLPEIDQSIVLNYEDLTSQFCEVLQKIGGYFKLFNSLDEILKDIKNESINGFNINTFNLSDAEKKDLYQKSSYELEALDKTYIRGELGVAENGAIWINENTLPNRIIPFICQHLIIVLDAKSIVSTLHEAYNRLSFDNLGFGAFIAGPSKTADIEQSLVVGAHGARSLTVYLYNC</sequence>
<feature type="domain" description="LUD" evidence="1">
    <location>
        <begin position="102"/>
        <end position="193"/>
    </location>
</feature>
<dbReference type="InterPro" id="IPR003741">
    <property type="entry name" value="LUD_dom"/>
</dbReference>
<dbReference type="InterPro" id="IPR024185">
    <property type="entry name" value="FTHF_cligase-like_sf"/>
</dbReference>
<dbReference type="SUPFAM" id="SSF100950">
    <property type="entry name" value="NagB/RpiA/CoA transferase-like"/>
    <property type="match status" value="1"/>
</dbReference>
<evidence type="ECO:0000259" key="1">
    <source>
        <dbReference type="Pfam" id="PF02589"/>
    </source>
</evidence>
<dbReference type="PANTHER" id="PTHR43682:SF1">
    <property type="entry name" value="LACTATE UTILIZATION PROTEIN C"/>
    <property type="match status" value="1"/>
</dbReference>
<dbReference type="Pfam" id="PF02589">
    <property type="entry name" value="LUD_dom"/>
    <property type="match status" value="1"/>
</dbReference>
<comment type="caution">
    <text evidence="2">The sequence shown here is derived from an EMBL/GenBank/DDBJ whole genome shotgun (WGS) entry which is preliminary data.</text>
</comment>
<dbReference type="Gene3D" id="3.40.50.10420">
    <property type="entry name" value="NagB/RpiA/CoA transferase-like"/>
    <property type="match status" value="1"/>
</dbReference>
<gene>
    <name evidence="2" type="ORF">ACFSAH_15775</name>
</gene>
<dbReference type="RefSeq" id="WP_379663704.1">
    <property type="nucleotide sequence ID" value="NZ_JBHUDG010000046.1"/>
</dbReference>
<dbReference type="EMBL" id="JBHUDG010000046">
    <property type="protein sequence ID" value="MFD1631335.1"/>
    <property type="molecule type" value="Genomic_DNA"/>
</dbReference>
<dbReference type="Proteomes" id="UP001597118">
    <property type="component" value="Unassembled WGS sequence"/>
</dbReference>